<keyword evidence="6 17" id="KW-0547">Nucleotide-binding</keyword>
<evidence type="ECO:0000256" key="1">
    <source>
        <dbReference type="ARBA" id="ARBA00000013"/>
    </source>
</evidence>
<evidence type="ECO:0000256" key="19">
    <source>
        <dbReference type="PIRNR" id="PIRNR017184"/>
    </source>
</evidence>
<feature type="binding site" evidence="17">
    <location>
        <position position="406"/>
    </location>
    <ligand>
        <name>AMP</name>
        <dbReference type="ChEBI" id="CHEBI:456215"/>
    </ligand>
</feature>
<dbReference type="SUPFAM" id="SSF64153">
    <property type="entry name" value="YjeF N-terminal domain-like"/>
    <property type="match status" value="1"/>
</dbReference>
<comment type="function">
    <text evidence="14 19">Bifunctional enzyme that catalyzes the epimerization of the S- and R-forms of NAD(P)HX and the dehydration of the S-form of NAD(P)HX at the expense of ADP, which is converted to AMP. This allows the repair of both epimers of NAD(P)HX, a damaged form of NAD(P)H that is a result of enzymatic or heat-dependent hydration.</text>
</comment>
<dbReference type="NCBIfam" id="TIGR00197">
    <property type="entry name" value="yjeF_nterm"/>
    <property type="match status" value="1"/>
</dbReference>
<keyword evidence="7 17" id="KW-0067">ATP-binding</keyword>
<accession>A0A377FTE6</accession>
<evidence type="ECO:0000259" key="20">
    <source>
        <dbReference type="PROSITE" id="PS51383"/>
    </source>
</evidence>
<dbReference type="GO" id="GO:0046872">
    <property type="term" value="F:metal ion binding"/>
    <property type="evidence" value="ECO:0007669"/>
    <property type="project" value="UniProtKB-UniRule"/>
</dbReference>
<evidence type="ECO:0000313" key="23">
    <source>
        <dbReference type="Proteomes" id="UP000254060"/>
    </source>
</evidence>
<comment type="function">
    <text evidence="17">Catalyzes the dehydration of the S-form of NAD(P)HX at the expense of ADP, which is converted to AMP. Together with NAD(P)HX epimerase, which catalyzes the epimerization of the S- and R-forms, the enzyme allows the repair of both epimers of NAD(P)HX, a damaged form of NAD(P)H that is a result of enzymatic or heat-dependent hydration.</text>
</comment>
<dbReference type="STRING" id="1397694.GCA_000702585_01697"/>
<evidence type="ECO:0000256" key="2">
    <source>
        <dbReference type="ARBA" id="ARBA00000909"/>
    </source>
</evidence>
<comment type="catalytic activity">
    <reaction evidence="2 18 19">
        <text>(6R)-NADPHX = (6S)-NADPHX</text>
        <dbReference type="Rhea" id="RHEA:32227"/>
        <dbReference type="ChEBI" id="CHEBI:64076"/>
        <dbReference type="ChEBI" id="CHEBI:64077"/>
        <dbReference type="EC" id="5.1.99.6"/>
    </reaction>
</comment>
<evidence type="ECO:0000256" key="5">
    <source>
        <dbReference type="ARBA" id="ARBA00022723"/>
    </source>
</evidence>
<comment type="catalytic activity">
    <reaction evidence="1 18 19">
        <text>(6R)-NADHX = (6S)-NADHX</text>
        <dbReference type="Rhea" id="RHEA:32215"/>
        <dbReference type="ChEBI" id="CHEBI:64074"/>
        <dbReference type="ChEBI" id="CHEBI:64075"/>
        <dbReference type="EC" id="5.1.99.6"/>
    </reaction>
</comment>
<evidence type="ECO:0000256" key="17">
    <source>
        <dbReference type="HAMAP-Rule" id="MF_01965"/>
    </source>
</evidence>
<feature type="domain" description="YjeF N-terminal" evidence="21">
    <location>
        <begin position="8"/>
        <end position="202"/>
    </location>
</feature>
<evidence type="ECO:0000256" key="18">
    <source>
        <dbReference type="HAMAP-Rule" id="MF_01966"/>
    </source>
</evidence>
<sequence length="465" mass="49770">MIYTANDIKRTDETAARLGMTEEVLMERAASALASRLAVPLSASVLVVCGTGNNGGDGWVVARELVQRGHDVFVWTPLGEPKSAAAAAHAAYAKQFVTVVSEPGPTDLIIDALFGIGLDGPVTGQARAVISWLRDQETPIFSIDVPSGVTSDAADRFDGHAVKATATYTLHGYKRSTFLPKTAPYYGKVERVDIRLPHTSSWRVLTEADFDETLLARDLFSHKTTYGHGLLIGGSTHLIGAPFLAAKASLRTGIGLLDVALPETASPLKATLPEAMYYDIETIPEKDYAATAIGPGMIEGETLERVWESVRQKQRPLIVDAGALTESHLEASGPITLTPHPGELARLTGKSVEEIEDDRFEAARQFAMKHGVHLILKGTYTLIVTPDGSGAVNTVEASALAKGGSGDVLTGMALALWARSRRIEPRHNPNEQAVLWHALAARRASDQIHPASVLATDVIEAIGRI</sequence>
<dbReference type="EC" id="4.2.1.136" evidence="19"/>
<keyword evidence="10 17" id="KW-0520">NAD</keyword>
<comment type="similarity">
    <text evidence="4 19">In the C-terminal section; belongs to the NnrD/CARKD family.</text>
</comment>
<dbReference type="OrthoDB" id="9806925at2"/>
<evidence type="ECO:0000256" key="13">
    <source>
        <dbReference type="ARBA" id="ARBA00023268"/>
    </source>
</evidence>
<keyword evidence="13" id="KW-0511">Multifunctional enzyme</keyword>
<feature type="binding site" evidence="17">
    <location>
        <position position="241"/>
    </location>
    <ligand>
        <name>(6S)-NADPHX</name>
        <dbReference type="ChEBI" id="CHEBI:64076"/>
    </ligand>
</feature>
<comment type="catalytic activity">
    <reaction evidence="15 17 19">
        <text>(6S)-NADHX + ADP = AMP + phosphate + NADH + H(+)</text>
        <dbReference type="Rhea" id="RHEA:32223"/>
        <dbReference type="ChEBI" id="CHEBI:15378"/>
        <dbReference type="ChEBI" id="CHEBI:43474"/>
        <dbReference type="ChEBI" id="CHEBI:57945"/>
        <dbReference type="ChEBI" id="CHEBI:64074"/>
        <dbReference type="ChEBI" id="CHEBI:456215"/>
        <dbReference type="ChEBI" id="CHEBI:456216"/>
        <dbReference type="EC" id="4.2.1.136"/>
    </reaction>
</comment>
<dbReference type="Pfam" id="PF03853">
    <property type="entry name" value="YjeF_N"/>
    <property type="match status" value="1"/>
</dbReference>
<dbReference type="PANTHER" id="PTHR12592">
    <property type="entry name" value="ATP-DEPENDENT (S)-NAD(P)H-HYDRATE DEHYDRATASE FAMILY MEMBER"/>
    <property type="match status" value="1"/>
</dbReference>
<evidence type="ECO:0000259" key="21">
    <source>
        <dbReference type="PROSITE" id="PS51385"/>
    </source>
</evidence>
<dbReference type="CDD" id="cd01171">
    <property type="entry name" value="YXKO-related"/>
    <property type="match status" value="1"/>
</dbReference>
<organism evidence="22 23">
    <name type="scientific">Exiguobacterium aurantiacum</name>
    <dbReference type="NCBI Taxonomy" id="33987"/>
    <lineage>
        <taxon>Bacteria</taxon>
        <taxon>Bacillati</taxon>
        <taxon>Bacillota</taxon>
        <taxon>Bacilli</taxon>
        <taxon>Bacillales</taxon>
        <taxon>Bacillales Family XII. Incertae Sedis</taxon>
        <taxon>Exiguobacterium</taxon>
    </lineage>
</organism>
<evidence type="ECO:0000256" key="6">
    <source>
        <dbReference type="ARBA" id="ARBA00022741"/>
    </source>
</evidence>
<dbReference type="GO" id="GO:0046496">
    <property type="term" value="P:nicotinamide nucleotide metabolic process"/>
    <property type="evidence" value="ECO:0007669"/>
    <property type="project" value="UniProtKB-UniRule"/>
</dbReference>
<evidence type="ECO:0000256" key="9">
    <source>
        <dbReference type="ARBA" id="ARBA00022958"/>
    </source>
</evidence>
<feature type="binding site" evidence="17">
    <location>
        <begin position="377"/>
        <end position="381"/>
    </location>
    <ligand>
        <name>AMP</name>
        <dbReference type="ChEBI" id="CHEBI:456215"/>
    </ligand>
</feature>
<comment type="similarity">
    <text evidence="17">Belongs to the NnrD/CARKD family.</text>
</comment>
<feature type="binding site" evidence="18">
    <location>
        <position position="144"/>
    </location>
    <ligand>
        <name>(6S)-NADPHX</name>
        <dbReference type="ChEBI" id="CHEBI:64076"/>
    </ligand>
</feature>
<comment type="similarity">
    <text evidence="3 19">In the N-terminal section; belongs to the NnrE/AIBP family.</text>
</comment>
<dbReference type="InterPro" id="IPR036652">
    <property type="entry name" value="YjeF_N_dom_sf"/>
</dbReference>
<evidence type="ECO:0000256" key="11">
    <source>
        <dbReference type="ARBA" id="ARBA00023235"/>
    </source>
</evidence>
<evidence type="ECO:0000313" key="22">
    <source>
        <dbReference type="EMBL" id="STO07834.1"/>
    </source>
</evidence>
<evidence type="ECO:0000256" key="10">
    <source>
        <dbReference type="ARBA" id="ARBA00023027"/>
    </source>
</evidence>
<evidence type="ECO:0000256" key="15">
    <source>
        <dbReference type="ARBA" id="ARBA00048238"/>
    </source>
</evidence>
<keyword evidence="12 17" id="KW-0456">Lyase</keyword>
<keyword evidence="5 18" id="KW-0479">Metal-binding</keyword>
<dbReference type="InterPro" id="IPR000631">
    <property type="entry name" value="CARKD"/>
</dbReference>
<feature type="domain" description="YjeF C-terminal" evidence="20">
    <location>
        <begin position="206"/>
        <end position="465"/>
    </location>
</feature>
<evidence type="ECO:0000256" key="3">
    <source>
        <dbReference type="ARBA" id="ARBA00006001"/>
    </source>
</evidence>
<keyword evidence="11 18" id="KW-0413">Isomerase</keyword>
<evidence type="ECO:0000256" key="16">
    <source>
        <dbReference type="ARBA" id="ARBA00049209"/>
    </source>
</evidence>
<reference evidence="22 23" key="1">
    <citation type="submission" date="2018-06" db="EMBL/GenBank/DDBJ databases">
        <authorList>
            <consortium name="Pathogen Informatics"/>
            <person name="Doyle S."/>
        </authorList>
    </citation>
    <scope>NUCLEOTIDE SEQUENCE [LARGE SCALE GENOMIC DNA]</scope>
    <source>
        <strain evidence="22 23">NCTC13163</strain>
    </source>
</reference>
<comment type="caution">
    <text evidence="18">Lacks conserved residue(s) required for the propagation of feature annotation.</text>
</comment>
<dbReference type="PANTHER" id="PTHR12592:SF0">
    <property type="entry name" value="ATP-DEPENDENT (S)-NAD(P)H-HYDRATE DEHYDRATASE"/>
    <property type="match status" value="1"/>
</dbReference>
<evidence type="ECO:0000256" key="12">
    <source>
        <dbReference type="ARBA" id="ARBA00023239"/>
    </source>
</evidence>
<dbReference type="Gene3D" id="3.40.1190.20">
    <property type="match status" value="1"/>
</dbReference>
<dbReference type="PIRSF" id="PIRSF017184">
    <property type="entry name" value="Nnr"/>
    <property type="match status" value="1"/>
</dbReference>
<dbReference type="Gene3D" id="3.40.50.10260">
    <property type="entry name" value="YjeF N-terminal domain"/>
    <property type="match status" value="1"/>
</dbReference>
<dbReference type="RefSeq" id="WP_034799067.1">
    <property type="nucleotide sequence ID" value="NZ_UGGP01000001.1"/>
</dbReference>
<feature type="binding site" evidence="17">
    <location>
        <position position="340"/>
    </location>
    <ligand>
        <name>(6S)-NADPHX</name>
        <dbReference type="ChEBI" id="CHEBI:64076"/>
    </ligand>
</feature>
<dbReference type="EMBL" id="UGGP01000001">
    <property type="protein sequence ID" value="STO07834.1"/>
    <property type="molecule type" value="Genomic_DNA"/>
</dbReference>
<evidence type="ECO:0000256" key="4">
    <source>
        <dbReference type="ARBA" id="ARBA00009524"/>
    </source>
</evidence>
<protein>
    <recommendedName>
        <fullName evidence="19">Bifunctional NAD(P)H-hydrate repair enzyme</fullName>
    </recommendedName>
    <alternativeName>
        <fullName evidence="19">Nicotinamide nucleotide repair protein</fullName>
    </alternativeName>
    <domain>
        <recommendedName>
            <fullName evidence="19">ADP-dependent (S)-NAD(P)H-hydrate dehydratase</fullName>
            <ecNumber evidence="19">4.2.1.136</ecNumber>
        </recommendedName>
        <alternativeName>
            <fullName evidence="19">ADP-dependent NAD(P)HX dehydratase</fullName>
        </alternativeName>
    </domain>
    <domain>
        <recommendedName>
            <fullName evidence="19">NAD(P)H-hydrate epimerase</fullName>
            <ecNumber evidence="19">5.1.99.6</ecNumber>
        </recommendedName>
    </domain>
</protein>
<dbReference type="SUPFAM" id="SSF53613">
    <property type="entry name" value="Ribokinase-like"/>
    <property type="match status" value="1"/>
</dbReference>
<dbReference type="InterPro" id="IPR030677">
    <property type="entry name" value="Nnr"/>
</dbReference>
<gene>
    <name evidence="22" type="primary">nnr</name>
    <name evidence="17" type="synonym">nnrD</name>
    <name evidence="18" type="synonym">nnrE</name>
    <name evidence="22" type="ORF">NCTC13163_01193</name>
</gene>
<feature type="binding site" evidence="18">
    <location>
        <begin position="115"/>
        <end position="121"/>
    </location>
    <ligand>
        <name>(6S)-NADPHX</name>
        <dbReference type="ChEBI" id="CHEBI:64076"/>
    </ligand>
</feature>
<comment type="catalytic activity">
    <reaction evidence="16 17 19">
        <text>(6S)-NADPHX + ADP = AMP + phosphate + NADPH + H(+)</text>
        <dbReference type="Rhea" id="RHEA:32235"/>
        <dbReference type="ChEBI" id="CHEBI:15378"/>
        <dbReference type="ChEBI" id="CHEBI:43474"/>
        <dbReference type="ChEBI" id="CHEBI:57783"/>
        <dbReference type="ChEBI" id="CHEBI:64076"/>
        <dbReference type="ChEBI" id="CHEBI:456215"/>
        <dbReference type="ChEBI" id="CHEBI:456216"/>
        <dbReference type="EC" id="4.2.1.136"/>
    </reaction>
</comment>
<dbReference type="GO" id="GO:0052855">
    <property type="term" value="F:ADP-dependent NAD(P)H-hydrate dehydratase activity"/>
    <property type="evidence" value="ECO:0007669"/>
    <property type="project" value="UniProtKB-UniRule"/>
</dbReference>
<feature type="binding site" evidence="17">
    <location>
        <position position="296"/>
    </location>
    <ligand>
        <name>(6S)-NADPHX</name>
        <dbReference type="ChEBI" id="CHEBI:64076"/>
    </ligand>
</feature>
<dbReference type="InterPro" id="IPR029056">
    <property type="entry name" value="Ribokinase-like"/>
</dbReference>
<dbReference type="EC" id="5.1.99.6" evidence="19"/>
<dbReference type="HAMAP" id="MF_01965">
    <property type="entry name" value="NADHX_dehydratase"/>
    <property type="match status" value="1"/>
</dbReference>
<comment type="cofactor">
    <cofactor evidence="17">
        <name>Mg(2+)</name>
        <dbReference type="ChEBI" id="CHEBI:18420"/>
    </cofactor>
</comment>
<evidence type="ECO:0000256" key="7">
    <source>
        <dbReference type="ARBA" id="ARBA00022840"/>
    </source>
</evidence>
<comment type="similarity">
    <text evidence="18">Belongs to the NnrE/AIBP family.</text>
</comment>
<dbReference type="InterPro" id="IPR004443">
    <property type="entry name" value="YjeF_N_dom"/>
</dbReference>
<keyword evidence="9 18" id="KW-0630">Potassium</keyword>
<dbReference type="Pfam" id="PF01256">
    <property type="entry name" value="Carb_kinase"/>
    <property type="match status" value="1"/>
</dbReference>
<feature type="binding site" evidence="18">
    <location>
        <position position="111"/>
    </location>
    <ligand>
        <name>K(+)</name>
        <dbReference type="ChEBI" id="CHEBI:29103"/>
    </ligand>
</feature>
<feature type="binding site" evidence="18">
    <location>
        <position position="54"/>
    </location>
    <ligand>
        <name>K(+)</name>
        <dbReference type="ChEBI" id="CHEBI:29103"/>
    </ligand>
</feature>
<name>A0A377FTE6_9BACL</name>
<dbReference type="NCBIfam" id="TIGR00196">
    <property type="entry name" value="yjeF_cterm"/>
    <property type="match status" value="1"/>
</dbReference>
<comment type="subunit">
    <text evidence="17">Homotetramer.</text>
</comment>
<dbReference type="PROSITE" id="PS51383">
    <property type="entry name" value="YJEF_C_3"/>
    <property type="match status" value="1"/>
</dbReference>
<keyword evidence="8 17" id="KW-0521">NADP</keyword>
<dbReference type="GO" id="GO:0110051">
    <property type="term" value="P:metabolite repair"/>
    <property type="evidence" value="ECO:0007669"/>
    <property type="project" value="TreeGrafter"/>
</dbReference>
<dbReference type="HAMAP" id="MF_01966">
    <property type="entry name" value="NADHX_epimerase"/>
    <property type="match status" value="1"/>
</dbReference>
<feature type="binding site" evidence="17">
    <location>
        <position position="407"/>
    </location>
    <ligand>
        <name>(6S)-NADPHX</name>
        <dbReference type="ChEBI" id="CHEBI:64076"/>
    </ligand>
</feature>
<evidence type="ECO:0000256" key="14">
    <source>
        <dbReference type="ARBA" id="ARBA00025153"/>
    </source>
</evidence>
<dbReference type="AlphaFoldDB" id="A0A377FTE6"/>
<dbReference type="Proteomes" id="UP000254060">
    <property type="component" value="Unassembled WGS sequence"/>
</dbReference>
<evidence type="ECO:0000256" key="8">
    <source>
        <dbReference type="ARBA" id="ARBA00022857"/>
    </source>
</evidence>
<feature type="binding site" evidence="18">
    <location>
        <position position="147"/>
    </location>
    <ligand>
        <name>K(+)</name>
        <dbReference type="ChEBI" id="CHEBI:29103"/>
    </ligand>
</feature>
<feature type="binding site" evidence="18">
    <location>
        <begin position="53"/>
        <end position="57"/>
    </location>
    <ligand>
        <name>(6S)-NADPHX</name>
        <dbReference type="ChEBI" id="CHEBI:64076"/>
    </ligand>
</feature>
<comment type="function">
    <text evidence="18">Catalyzes the epimerization of the S- and R-forms of NAD(P)HX, a damaged form of NAD(P)H that is a result of enzymatic or heat-dependent hydration. This is a prerequisite for the S-specific NAD(P)H-hydrate dehydratase to allow the repair of both epimers of NAD(P)HX.</text>
</comment>
<comment type="cofactor">
    <cofactor evidence="18 19">
        <name>K(+)</name>
        <dbReference type="ChEBI" id="CHEBI:29103"/>
    </cofactor>
    <text evidence="18 19">Binds 1 potassium ion per subunit.</text>
</comment>
<proteinExistence type="inferred from homology"/>
<dbReference type="GO" id="GO:0052856">
    <property type="term" value="F:NAD(P)HX epimerase activity"/>
    <property type="evidence" value="ECO:0007669"/>
    <property type="project" value="UniProtKB-UniRule"/>
</dbReference>
<dbReference type="GO" id="GO:0005524">
    <property type="term" value="F:ATP binding"/>
    <property type="evidence" value="ECO:0007669"/>
    <property type="project" value="UniProtKB-UniRule"/>
</dbReference>
<dbReference type="PROSITE" id="PS51385">
    <property type="entry name" value="YJEF_N"/>
    <property type="match status" value="1"/>
</dbReference>